<sequence>MMTGSESDGKGSQCMSFDKVSHTKGQKLTSFFGWEDSAIFIRSELSDVYIYYIFEIADHNIVVLTEVVMVWRNRVCSKAINVVERRGFLCRSR</sequence>
<name>A0A4Y2JPW8_ARAVE</name>
<keyword evidence="2" id="KW-1185">Reference proteome</keyword>
<proteinExistence type="predicted"/>
<gene>
    <name evidence="1" type="ORF">AVEN_59488_1</name>
</gene>
<evidence type="ECO:0000313" key="2">
    <source>
        <dbReference type="Proteomes" id="UP000499080"/>
    </source>
</evidence>
<dbReference type="Proteomes" id="UP000499080">
    <property type="component" value="Unassembled WGS sequence"/>
</dbReference>
<accession>A0A4Y2JPW8</accession>
<dbReference type="EMBL" id="BGPR01191092">
    <property type="protein sequence ID" value="GBM91518.1"/>
    <property type="molecule type" value="Genomic_DNA"/>
</dbReference>
<evidence type="ECO:0000313" key="1">
    <source>
        <dbReference type="EMBL" id="GBM91518.1"/>
    </source>
</evidence>
<protein>
    <submittedName>
        <fullName evidence="1">Uncharacterized protein</fullName>
    </submittedName>
</protein>
<dbReference type="AlphaFoldDB" id="A0A4Y2JPW8"/>
<organism evidence="1 2">
    <name type="scientific">Araneus ventricosus</name>
    <name type="common">Orbweaver spider</name>
    <name type="synonym">Epeira ventricosa</name>
    <dbReference type="NCBI Taxonomy" id="182803"/>
    <lineage>
        <taxon>Eukaryota</taxon>
        <taxon>Metazoa</taxon>
        <taxon>Ecdysozoa</taxon>
        <taxon>Arthropoda</taxon>
        <taxon>Chelicerata</taxon>
        <taxon>Arachnida</taxon>
        <taxon>Araneae</taxon>
        <taxon>Araneomorphae</taxon>
        <taxon>Entelegynae</taxon>
        <taxon>Araneoidea</taxon>
        <taxon>Araneidae</taxon>
        <taxon>Araneus</taxon>
    </lineage>
</organism>
<comment type="caution">
    <text evidence="1">The sequence shown here is derived from an EMBL/GenBank/DDBJ whole genome shotgun (WGS) entry which is preliminary data.</text>
</comment>
<reference evidence="1 2" key="1">
    <citation type="journal article" date="2019" name="Sci. Rep.">
        <title>Orb-weaving spider Araneus ventricosus genome elucidates the spidroin gene catalogue.</title>
        <authorList>
            <person name="Kono N."/>
            <person name="Nakamura H."/>
            <person name="Ohtoshi R."/>
            <person name="Moran D.A.P."/>
            <person name="Shinohara A."/>
            <person name="Yoshida Y."/>
            <person name="Fujiwara M."/>
            <person name="Mori M."/>
            <person name="Tomita M."/>
            <person name="Arakawa K."/>
        </authorList>
    </citation>
    <scope>NUCLEOTIDE SEQUENCE [LARGE SCALE GENOMIC DNA]</scope>
</reference>